<dbReference type="Pfam" id="PF12614">
    <property type="entry name" value="RRF_GI"/>
    <property type="match status" value="1"/>
</dbReference>
<comment type="caution">
    <text evidence="1">The sequence shown here is derived from an EMBL/GenBank/DDBJ whole genome shotgun (WGS) entry which is preliminary data.</text>
</comment>
<reference evidence="1" key="1">
    <citation type="journal article" date="2014" name="Int. J. Syst. Evol. Microbiol.">
        <title>Complete genome sequence of Corynebacterium casei LMG S-19264T (=DSM 44701T), isolated from a smear-ripened cheese.</title>
        <authorList>
            <consortium name="US DOE Joint Genome Institute (JGI-PGF)"/>
            <person name="Walter F."/>
            <person name="Albersmeier A."/>
            <person name="Kalinowski J."/>
            <person name="Ruckert C."/>
        </authorList>
    </citation>
    <scope>NUCLEOTIDE SEQUENCE</scope>
    <source>
        <strain evidence="1">JCM 30804</strain>
    </source>
</reference>
<reference evidence="1" key="2">
    <citation type="submission" date="2020-09" db="EMBL/GenBank/DDBJ databases">
        <authorList>
            <person name="Sun Q."/>
            <person name="Ohkuma M."/>
        </authorList>
    </citation>
    <scope>NUCLEOTIDE SEQUENCE</scope>
    <source>
        <strain evidence="1">JCM 30804</strain>
    </source>
</reference>
<sequence>MASKQYIEIPLPSLIHRIGGEKVKQAKGIAVEYDCLLSRVRRSRHWRLSGDAIAIQSYKEQLQYLADDRFRFLIQKVEAALLAHPDKLETLEQKLARLIAENPNVTLAELIELTQCTLAEARIARDRADAW</sequence>
<proteinExistence type="predicted"/>
<evidence type="ECO:0000313" key="2">
    <source>
        <dbReference type="Proteomes" id="UP000613743"/>
    </source>
</evidence>
<keyword evidence="2" id="KW-1185">Reference proteome</keyword>
<dbReference type="Proteomes" id="UP000613743">
    <property type="component" value="Unassembled WGS sequence"/>
</dbReference>
<dbReference type="RefSeq" id="WP_188917714.1">
    <property type="nucleotide sequence ID" value="NZ_BMPZ01000001.1"/>
</dbReference>
<protein>
    <submittedName>
        <fullName evidence="1">Ribosome recycling factor</fullName>
    </submittedName>
</protein>
<accession>A0A917JLL8</accession>
<evidence type="ECO:0000313" key="1">
    <source>
        <dbReference type="EMBL" id="GGI71730.1"/>
    </source>
</evidence>
<dbReference type="InterPro" id="IPR022253">
    <property type="entry name" value="Ribosome_recyc_fac_bac"/>
</dbReference>
<dbReference type="AlphaFoldDB" id="A0A917JLL8"/>
<name>A0A917JLL8_9GAMM</name>
<gene>
    <name evidence="1" type="ORF">GCM10009332_06340</name>
</gene>
<dbReference type="EMBL" id="BMPZ01000001">
    <property type="protein sequence ID" value="GGI71730.1"/>
    <property type="molecule type" value="Genomic_DNA"/>
</dbReference>
<organism evidence="1 2">
    <name type="scientific">Shewanella gelidii</name>
    <dbReference type="NCBI Taxonomy" id="1642821"/>
    <lineage>
        <taxon>Bacteria</taxon>
        <taxon>Pseudomonadati</taxon>
        <taxon>Pseudomonadota</taxon>
        <taxon>Gammaproteobacteria</taxon>
        <taxon>Alteromonadales</taxon>
        <taxon>Shewanellaceae</taxon>
        <taxon>Shewanella</taxon>
    </lineage>
</organism>